<keyword evidence="1" id="KW-1133">Transmembrane helix</keyword>
<accession>A0A0L8GIG4</accession>
<dbReference type="EMBL" id="KQ421684">
    <property type="protein sequence ID" value="KOF76802.1"/>
    <property type="molecule type" value="Genomic_DNA"/>
</dbReference>
<keyword evidence="1" id="KW-0812">Transmembrane</keyword>
<keyword evidence="1" id="KW-0472">Membrane</keyword>
<reference evidence="2" key="1">
    <citation type="submission" date="2015-07" db="EMBL/GenBank/DDBJ databases">
        <title>MeaNS - Measles Nucleotide Surveillance Program.</title>
        <authorList>
            <person name="Tran T."/>
            <person name="Druce J."/>
        </authorList>
    </citation>
    <scope>NUCLEOTIDE SEQUENCE</scope>
    <source>
        <strain evidence="2">UCB-OBI-ISO-001</strain>
        <tissue evidence="2">Gonad</tissue>
    </source>
</reference>
<sequence>MDYFVVILHHMKLFSALSGSLFIFICKHFNYCFQIKSQFRLLRFADCGRL</sequence>
<dbReference type="EMBL" id="KQ421684">
    <property type="protein sequence ID" value="KOF76801.1"/>
    <property type="molecule type" value="Genomic_DNA"/>
</dbReference>
<evidence type="ECO:0000256" key="1">
    <source>
        <dbReference type="SAM" id="Phobius"/>
    </source>
</evidence>
<name>A0A0L8GIG4_OCTBM</name>
<protein>
    <submittedName>
        <fullName evidence="2">Uncharacterized protein</fullName>
    </submittedName>
</protein>
<dbReference type="AlphaFoldDB" id="A0A0L8GIG4"/>
<organism evidence="2">
    <name type="scientific">Octopus bimaculoides</name>
    <name type="common">California two-spotted octopus</name>
    <dbReference type="NCBI Taxonomy" id="37653"/>
    <lineage>
        <taxon>Eukaryota</taxon>
        <taxon>Metazoa</taxon>
        <taxon>Spiralia</taxon>
        <taxon>Lophotrochozoa</taxon>
        <taxon>Mollusca</taxon>
        <taxon>Cephalopoda</taxon>
        <taxon>Coleoidea</taxon>
        <taxon>Octopodiformes</taxon>
        <taxon>Octopoda</taxon>
        <taxon>Incirrata</taxon>
        <taxon>Octopodidae</taxon>
        <taxon>Octopus</taxon>
    </lineage>
</organism>
<gene>
    <name evidence="2" type="ORF">OCBIM_22032918mg</name>
</gene>
<evidence type="ECO:0000313" key="2">
    <source>
        <dbReference type="EMBL" id="KOF76801.1"/>
    </source>
</evidence>
<feature type="transmembrane region" description="Helical" evidence="1">
    <location>
        <begin position="13"/>
        <end position="33"/>
    </location>
</feature>
<dbReference type="EMBL" id="KQ421684">
    <property type="protein sequence ID" value="KOF76803.1"/>
    <property type="molecule type" value="Genomic_DNA"/>
</dbReference>
<proteinExistence type="predicted"/>